<gene>
    <name evidence="2" type="ORF">H7C19_33530</name>
</gene>
<feature type="compositionally biased region" description="Basic residues" evidence="1">
    <location>
        <begin position="7"/>
        <end position="19"/>
    </location>
</feature>
<accession>A0A7X0VKB8</accession>
<comment type="caution">
    <text evidence="2">The sequence shown here is derived from an EMBL/GenBank/DDBJ whole genome shotgun (WGS) entry which is preliminary data.</text>
</comment>
<proteinExistence type="predicted"/>
<dbReference type="EMBL" id="JACJVP010000086">
    <property type="protein sequence ID" value="MBB6675594.1"/>
    <property type="molecule type" value="Genomic_DNA"/>
</dbReference>
<sequence>MAIRLKMTGRAKRTKRHRSAHDSASRGSPLQRRRARWGGSRGTRSAPRGRRTKTSSLSVLRWRQEGARIGAAWRSEHPHGTKEALRDYAQRQWSVKAQAGAAGIRALDWPAWRSAGLAFARGIRDGSGLAVALMPLALRGRAAAVVSAGSDPDALRSTLEQLSALPLEEIVVVLGEAPEALWFAARQHPNAVVTHVPQTLDPGIGRALGAKLTGEDIVLFADGSMPVPAVALASFLWRCDGGMDAALNDCASRDRLFHQRGEVPWMKEFLNMSLGRPDLKTNSLDALPFALSRTALDAVGASVLAVPPRAHAALLVKGLKVGIGGRTPRTATAEELAAGDHAEAWREAITAKGPRLHYQDKVRNRSVVGGVVHDTGIHPYPVL</sequence>
<feature type="region of interest" description="Disordered" evidence="1">
    <location>
        <begin position="1"/>
        <end position="57"/>
    </location>
</feature>
<reference evidence="2 3" key="1">
    <citation type="submission" date="2020-08" db="EMBL/GenBank/DDBJ databases">
        <title>Cohnella phylogeny.</title>
        <authorList>
            <person name="Dunlap C."/>
        </authorList>
    </citation>
    <scope>NUCLEOTIDE SEQUENCE [LARGE SCALE GENOMIC DNA]</scope>
    <source>
        <strain evidence="2 3">DSM 28246</strain>
    </source>
</reference>
<dbReference type="Proteomes" id="UP000547209">
    <property type="component" value="Unassembled WGS sequence"/>
</dbReference>
<dbReference type="AlphaFoldDB" id="A0A7X0VKB8"/>
<evidence type="ECO:0000313" key="3">
    <source>
        <dbReference type="Proteomes" id="UP000547209"/>
    </source>
</evidence>
<evidence type="ECO:0000313" key="2">
    <source>
        <dbReference type="EMBL" id="MBB6675594.1"/>
    </source>
</evidence>
<organism evidence="2 3">
    <name type="scientific">Cohnella nanjingensis</name>
    <dbReference type="NCBI Taxonomy" id="1387779"/>
    <lineage>
        <taxon>Bacteria</taxon>
        <taxon>Bacillati</taxon>
        <taxon>Bacillota</taxon>
        <taxon>Bacilli</taxon>
        <taxon>Bacillales</taxon>
        <taxon>Paenibacillaceae</taxon>
        <taxon>Cohnella</taxon>
    </lineage>
</organism>
<evidence type="ECO:0000256" key="1">
    <source>
        <dbReference type="SAM" id="MobiDB-lite"/>
    </source>
</evidence>
<name>A0A7X0VKB8_9BACL</name>
<protein>
    <submittedName>
        <fullName evidence="2">Uncharacterized protein</fullName>
    </submittedName>
</protein>
<keyword evidence="3" id="KW-1185">Reference proteome</keyword>